<gene>
    <name evidence="1" type="ORF">SH601_11495</name>
</gene>
<reference evidence="1" key="1">
    <citation type="submission" date="2023-11" db="EMBL/GenBank/DDBJ databases">
        <title>Gracilibacillus pellucida a moderately halophilic bacterium isolated from saline soil in Xinjiang province.</title>
        <authorList>
            <person name="Zhang Z."/>
            <person name="Tan F."/>
            <person name="Wang Y."/>
            <person name="Xia M."/>
        </authorList>
    </citation>
    <scope>NUCLEOTIDE SEQUENCE</scope>
    <source>
        <strain evidence="1">S3-1-1</strain>
    </source>
</reference>
<organism evidence="1 2">
    <name type="scientific">Gracilibacillus pellucidus</name>
    <dbReference type="NCBI Taxonomy" id="3095368"/>
    <lineage>
        <taxon>Bacteria</taxon>
        <taxon>Bacillati</taxon>
        <taxon>Bacillota</taxon>
        <taxon>Bacilli</taxon>
        <taxon>Bacillales</taxon>
        <taxon>Bacillaceae</taxon>
        <taxon>Gracilibacillus</taxon>
    </lineage>
</organism>
<dbReference type="Proteomes" id="UP001277972">
    <property type="component" value="Unassembled WGS sequence"/>
</dbReference>
<dbReference type="EMBL" id="JAWZSR010000006">
    <property type="protein sequence ID" value="MDX8046606.1"/>
    <property type="molecule type" value="Genomic_DNA"/>
</dbReference>
<keyword evidence="2" id="KW-1185">Reference proteome</keyword>
<protein>
    <submittedName>
        <fullName evidence="1">Alpha/beta hydrolase</fullName>
    </submittedName>
</protein>
<evidence type="ECO:0000313" key="1">
    <source>
        <dbReference type="EMBL" id="MDX8046606.1"/>
    </source>
</evidence>
<comment type="caution">
    <text evidence="1">The sequence shown here is derived from an EMBL/GenBank/DDBJ whole genome shotgun (WGS) entry which is preliminary data.</text>
</comment>
<evidence type="ECO:0000313" key="2">
    <source>
        <dbReference type="Proteomes" id="UP001277972"/>
    </source>
</evidence>
<proteinExistence type="predicted"/>
<accession>A0ACC6M6T0</accession>
<name>A0ACC6M6T0_9BACI</name>
<keyword evidence="1" id="KW-0378">Hydrolase</keyword>
<sequence>MPFTKERPAIYYQKGGNGNAIIFIAPPAMGHLTFRYQRLLEKNFTIITFDNRGDCRSEHNDPLCFEQLTYDIKKILDENNITKAIICGYSNGGLIAQQFAISYPEYTSALILMGGYHAPKNLLLRTEYKIGIAIAKKQWIPLLAKALSFNHFSNKNDAKEMEQEIKRTNPEMLAKQYQLGLDYDNEHELHHITVPLLIIYGANDHYVHPYQHIFRKKIEDVDVAYIHHSKHQVPTKFFHECNAIIYEWTKRKKLI</sequence>